<protein>
    <submittedName>
        <fullName evidence="1">Uncharacterized protein</fullName>
    </submittedName>
</protein>
<evidence type="ECO:0000313" key="1">
    <source>
        <dbReference type="EMBL" id="JAD32941.1"/>
    </source>
</evidence>
<sequence length="39" mass="4595">MQQNFIKIIKNIIPSICWGKTIERTNYHHILICNTEAIP</sequence>
<name>A0A0A8Z2B2_ARUDO</name>
<reference evidence="1" key="1">
    <citation type="submission" date="2014-09" db="EMBL/GenBank/DDBJ databases">
        <authorList>
            <person name="Magalhaes I.L.F."/>
            <person name="Oliveira U."/>
            <person name="Santos F.R."/>
            <person name="Vidigal T.H.D.A."/>
            <person name="Brescovit A.D."/>
            <person name="Santos A.J."/>
        </authorList>
    </citation>
    <scope>NUCLEOTIDE SEQUENCE</scope>
    <source>
        <tissue evidence="1">Shoot tissue taken approximately 20 cm above the soil surface</tissue>
    </source>
</reference>
<accession>A0A0A8Z2B2</accession>
<dbReference type="AlphaFoldDB" id="A0A0A8Z2B2"/>
<reference evidence="1" key="2">
    <citation type="journal article" date="2015" name="Data Brief">
        <title>Shoot transcriptome of the giant reed, Arundo donax.</title>
        <authorList>
            <person name="Barrero R.A."/>
            <person name="Guerrero F.D."/>
            <person name="Moolhuijzen P."/>
            <person name="Goolsby J.A."/>
            <person name="Tidwell J."/>
            <person name="Bellgard S.E."/>
            <person name="Bellgard M.I."/>
        </authorList>
    </citation>
    <scope>NUCLEOTIDE SEQUENCE</scope>
    <source>
        <tissue evidence="1">Shoot tissue taken approximately 20 cm above the soil surface</tissue>
    </source>
</reference>
<dbReference type="EMBL" id="GBRH01264954">
    <property type="protein sequence ID" value="JAD32941.1"/>
    <property type="molecule type" value="Transcribed_RNA"/>
</dbReference>
<proteinExistence type="predicted"/>
<organism evidence="1">
    <name type="scientific">Arundo donax</name>
    <name type="common">Giant reed</name>
    <name type="synonym">Donax arundinaceus</name>
    <dbReference type="NCBI Taxonomy" id="35708"/>
    <lineage>
        <taxon>Eukaryota</taxon>
        <taxon>Viridiplantae</taxon>
        <taxon>Streptophyta</taxon>
        <taxon>Embryophyta</taxon>
        <taxon>Tracheophyta</taxon>
        <taxon>Spermatophyta</taxon>
        <taxon>Magnoliopsida</taxon>
        <taxon>Liliopsida</taxon>
        <taxon>Poales</taxon>
        <taxon>Poaceae</taxon>
        <taxon>PACMAD clade</taxon>
        <taxon>Arundinoideae</taxon>
        <taxon>Arundineae</taxon>
        <taxon>Arundo</taxon>
    </lineage>
</organism>